<keyword evidence="1" id="KW-0812">Transmembrane</keyword>
<comment type="caution">
    <text evidence="2">The sequence shown here is derived from an EMBL/GenBank/DDBJ whole genome shotgun (WGS) entry which is preliminary data.</text>
</comment>
<evidence type="ECO:0008006" key="4">
    <source>
        <dbReference type="Google" id="ProtNLM"/>
    </source>
</evidence>
<accession>A0ABS4GST5</accession>
<dbReference type="RefSeq" id="WP_245203860.1">
    <property type="nucleotide sequence ID" value="NZ_JAGGKT010000010.1"/>
</dbReference>
<dbReference type="Pfam" id="PF16935">
    <property type="entry name" value="Hol_Tox"/>
    <property type="match status" value="1"/>
</dbReference>
<feature type="transmembrane region" description="Helical" evidence="1">
    <location>
        <begin position="12"/>
        <end position="32"/>
    </location>
</feature>
<protein>
    <recommendedName>
        <fullName evidence="4">Holin-like toxin</fullName>
    </recommendedName>
</protein>
<organism evidence="2 3">
    <name type="scientific">Ammoniphilus resinae</name>
    <dbReference type="NCBI Taxonomy" id="861532"/>
    <lineage>
        <taxon>Bacteria</taxon>
        <taxon>Bacillati</taxon>
        <taxon>Bacillota</taxon>
        <taxon>Bacilli</taxon>
        <taxon>Bacillales</taxon>
        <taxon>Paenibacillaceae</taxon>
        <taxon>Aneurinibacillus group</taxon>
        <taxon>Ammoniphilus</taxon>
    </lineage>
</organism>
<gene>
    <name evidence="2" type="ORF">J2Z37_003307</name>
</gene>
<dbReference type="InterPro" id="IPR031616">
    <property type="entry name" value="BsrE-like"/>
</dbReference>
<name>A0ABS4GST5_9BACL</name>
<keyword evidence="1" id="KW-1133">Transmembrane helix</keyword>
<keyword evidence="1" id="KW-0472">Membrane</keyword>
<sequence length="36" mass="3854">MVSIDNAIDLAINFGSFTLTFIGVVIAVLTLLSKKK</sequence>
<dbReference type="Proteomes" id="UP001519343">
    <property type="component" value="Unassembled WGS sequence"/>
</dbReference>
<dbReference type="EMBL" id="JAGGKT010000010">
    <property type="protein sequence ID" value="MBP1933294.1"/>
    <property type="molecule type" value="Genomic_DNA"/>
</dbReference>
<evidence type="ECO:0000256" key="1">
    <source>
        <dbReference type="SAM" id="Phobius"/>
    </source>
</evidence>
<evidence type="ECO:0000313" key="2">
    <source>
        <dbReference type="EMBL" id="MBP1933294.1"/>
    </source>
</evidence>
<evidence type="ECO:0000313" key="3">
    <source>
        <dbReference type="Proteomes" id="UP001519343"/>
    </source>
</evidence>
<reference evidence="2 3" key="1">
    <citation type="submission" date="2021-03" db="EMBL/GenBank/DDBJ databases">
        <title>Genomic Encyclopedia of Type Strains, Phase IV (KMG-IV): sequencing the most valuable type-strain genomes for metagenomic binning, comparative biology and taxonomic classification.</title>
        <authorList>
            <person name="Goeker M."/>
        </authorList>
    </citation>
    <scope>NUCLEOTIDE SEQUENCE [LARGE SCALE GENOMIC DNA]</scope>
    <source>
        <strain evidence="2 3">DSM 24738</strain>
    </source>
</reference>
<proteinExistence type="predicted"/>
<keyword evidence="3" id="KW-1185">Reference proteome</keyword>